<organism evidence="1">
    <name type="scientific">uncultured bacterium esnapd16.2</name>
    <dbReference type="NCBI Taxonomy" id="1366597"/>
    <lineage>
        <taxon>Bacteria</taxon>
        <taxon>environmental samples</taxon>
    </lineage>
</organism>
<accession>S5UBR5</accession>
<evidence type="ECO:0000313" key="1">
    <source>
        <dbReference type="EMBL" id="AGS49834.1"/>
    </source>
</evidence>
<dbReference type="SUPFAM" id="SSF53474">
    <property type="entry name" value="alpha/beta-Hydrolases"/>
    <property type="match status" value="1"/>
</dbReference>
<dbReference type="InterPro" id="IPR029058">
    <property type="entry name" value="AB_hydrolase_fold"/>
</dbReference>
<sequence>MGRNATGTVTEQAARDEEALEKRKQQELELAGHLVQGAGARSRLETVMRNLWKVGPAHTASPFTSDVLLFVAAVDRPAHLPVADAVAGWKEYTSGTVEHHEIVTNHYEMVQPAALAQIGAILAEKLRARPAA</sequence>
<name>S5UBR5_9BACT</name>
<proteinExistence type="predicted"/>
<dbReference type="EMBL" id="KF264556">
    <property type="protein sequence ID" value="AGS49834.1"/>
    <property type="molecule type" value="Genomic_DNA"/>
</dbReference>
<reference evidence="1" key="1">
    <citation type="journal article" date="2013" name="Proc. Natl. Acad. Sci. U.S.A.">
        <title>Mapping gene clusters within arrayed metagenomic libraries to expand the structural diversity of biomedically relevant natural products.</title>
        <authorList>
            <person name="Owen J.G."/>
            <person name="Reddy B.V."/>
            <person name="Ternei M.A."/>
            <person name="Charlop-Powers Z."/>
            <person name="Calle P.Y."/>
            <person name="Kim J.H."/>
            <person name="Brady S.F."/>
        </authorList>
    </citation>
    <scope>NUCLEOTIDE SEQUENCE</scope>
</reference>
<dbReference type="AlphaFoldDB" id="S5UBR5"/>
<protein>
    <submittedName>
        <fullName evidence="1">Peptide synthetase</fullName>
    </submittedName>
</protein>
<dbReference type="Gene3D" id="3.40.50.1820">
    <property type="entry name" value="alpha/beta hydrolase"/>
    <property type="match status" value="1"/>
</dbReference>